<evidence type="ECO:0000256" key="1">
    <source>
        <dbReference type="PROSITE-ProRule" id="PRU00325"/>
    </source>
</evidence>
<sequence>MAANVVKTPFLVNDLVVYFVSPRVAHVVEVDCRIELTTTPDSCTCCTFRFRSRLDPDYRCRHIEAVRQVLKQARRADPGSEQVICGH</sequence>
<accession>A0A1M6GS90</accession>
<dbReference type="GO" id="GO:0008270">
    <property type="term" value="F:zinc ion binding"/>
    <property type="evidence" value="ECO:0007669"/>
    <property type="project" value="UniProtKB-KW"/>
</dbReference>
<keyword evidence="1" id="KW-0479">Metal-binding</keyword>
<feature type="domain" description="SWIM-type" evidence="2">
    <location>
        <begin position="28"/>
        <end position="71"/>
    </location>
</feature>
<keyword evidence="4" id="KW-1185">Reference proteome</keyword>
<gene>
    <name evidence="3" type="ORF">SAMN02745219_01812</name>
</gene>
<reference evidence="4" key="1">
    <citation type="submission" date="2016-11" db="EMBL/GenBank/DDBJ databases">
        <authorList>
            <person name="Varghese N."/>
            <person name="Submissions S."/>
        </authorList>
    </citation>
    <scope>NUCLEOTIDE SEQUENCE [LARGE SCALE GENOMIC DNA]</scope>
    <source>
        <strain evidence="4">DSM 16057</strain>
    </source>
</reference>
<protein>
    <recommendedName>
        <fullName evidence="2">SWIM-type domain-containing protein</fullName>
    </recommendedName>
</protein>
<dbReference type="Proteomes" id="UP000184529">
    <property type="component" value="Unassembled WGS sequence"/>
</dbReference>
<name>A0A1M6GS90_9FIRM</name>
<dbReference type="RefSeq" id="WP_072869013.1">
    <property type="nucleotide sequence ID" value="NZ_FQZM01000020.1"/>
</dbReference>
<dbReference type="OrthoDB" id="1808163at2"/>
<evidence type="ECO:0000259" key="2">
    <source>
        <dbReference type="PROSITE" id="PS50966"/>
    </source>
</evidence>
<dbReference type="STRING" id="1121432.SAMN02745219_01812"/>
<dbReference type="EMBL" id="FQZM01000020">
    <property type="protein sequence ID" value="SHJ12802.1"/>
    <property type="molecule type" value="Genomic_DNA"/>
</dbReference>
<proteinExistence type="predicted"/>
<evidence type="ECO:0000313" key="3">
    <source>
        <dbReference type="EMBL" id="SHJ12802.1"/>
    </source>
</evidence>
<keyword evidence="1" id="KW-0863">Zinc-finger</keyword>
<dbReference type="InterPro" id="IPR007527">
    <property type="entry name" value="Znf_SWIM"/>
</dbReference>
<keyword evidence="1" id="KW-0862">Zinc</keyword>
<organism evidence="3 4">
    <name type="scientific">Desulfofundulus thermosubterraneus DSM 16057</name>
    <dbReference type="NCBI Taxonomy" id="1121432"/>
    <lineage>
        <taxon>Bacteria</taxon>
        <taxon>Bacillati</taxon>
        <taxon>Bacillota</taxon>
        <taxon>Clostridia</taxon>
        <taxon>Eubacteriales</taxon>
        <taxon>Peptococcaceae</taxon>
        <taxon>Desulfofundulus</taxon>
    </lineage>
</organism>
<dbReference type="PROSITE" id="PS50966">
    <property type="entry name" value="ZF_SWIM"/>
    <property type="match status" value="1"/>
</dbReference>
<evidence type="ECO:0000313" key="4">
    <source>
        <dbReference type="Proteomes" id="UP000184529"/>
    </source>
</evidence>
<dbReference type="AlphaFoldDB" id="A0A1M6GS90"/>